<dbReference type="VEuPathDB" id="ToxoDB:EPH_0073620"/>
<evidence type="ECO:0008006" key="3">
    <source>
        <dbReference type="Google" id="ProtNLM"/>
    </source>
</evidence>
<dbReference type="EMBL" id="HG690176">
    <property type="protein sequence ID" value="CDI74283.1"/>
    <property type="molecule type" value="Genomic_DNA"/>
</dbReference>
<protein>
    <recommendedName>
        <fullName evidence="3">Reverse transcriptase domain-containing protein</fullName>
    </recommendedName>
</protein>
<reference evidence="1" key="1">
    <citation type="submission" date="2013-10" db="EMBL/GenBank/DDBJ databases">
        <title>Genomic analysis of the causative agents of coccidiosis in chickens.</title>
        <authorList>
            <person name="Reid A.J."/>
            <person name="Blake D."/>
            <person name="Billington K."/>
            <person name="Browne H."/>
            <person name="Dunn M."/>
            <person name="Hung S."/>
            <person name="Kawahara F."/>
            <person name="Miranda-Saavedra D."/>
            <person name="Mourier T."/>
            <person name="Nagra H."/>
            <person name="Otto T.D."/>
            <person name="Rawlings N."/>
            <person name="Sanchez A."/>
            <person name="Sanders M."/>
            <person name="Subramaniam C."/>
            <person name="Tay Y."/>
            <person name="Dear P."/>
            <person name="Doerig C."/>
            <person name="Gruber A."/>
            <person name="Parkinson J."/>
            <person name="Shirley M."/>
            <person name="Wan K.L."/>
            <person name="Berriman M."/>
            <person name="Tomley F."/>
            <person name="Pain A."/>
        </authorList>
    </citation>
    <scope>NUCLEOTIDE SEQUENCE [LARGE SCALE GENOMIC DNA]</scope>
    <source>
        <strain evidence="1">Houghton</strain>
    </source>
</reference>
<dbReference type="AlphaFoldDB" id="U6G4P1"/>
<keyword evidence="2" id="KW-1185">Reference proteome</keyword>
<dbReference type="OrthoDB" id="346743at2759"/>
<proteinExistence type="predicted"/>
<organism evidence="1 2">
    <name type="scientific">Eimeria praecox</name>
    <dbReference type="NCBI Taxonomy" id="51316"/>
    <lineage>
        <taxon>Eukaryota</taxon>
        <taxon>Sar</taxon>
        <taxon>Alveolata</taxon>
        <taxon>Apicomplexa</taxon>
        <taxon>Conoidasida</taxon>
        <taxon>Coccidia</taxon>
        <taxon>Eucoccidiorida</taxon>
        <taxon>Eimeriorina</taxon>
        <taxon>Eimeriidae</taxon>
        <taxon>Eimeria</taxon>
    </lineage>
</organism>
<evidence type="ECO:0000313" key="2">
    <source>
        <dbReference type="Proteomes" id="UP000018201"/>
    </source>
</evidence>
<dbReference type="Proteomes" id="UP000018201">
    <property type="component" value="Unassembled WGS sequence"/>
</dbReference>
<reference evidence="1" key="2">
    <citation type="submission" date="2013-10" db="EMBL/GenBank/DDBJ databases">
        <authorList>
            <person name="Aslett M."/>
        </authorList>
    </citation>
    <scope>NUCLEOTIDE SEQUENCE [LARGE SCALE GENOMIC DNA]</scope>
    <source>
        <strain evidence="1">Houghton</strain>
    </source>
</reference>
<evidence type="ECO:0000313" key="1">
    <source>
        <dbReference type="EMBL" id="CDI74283.1"/>
    </source>
</evidence>
<name>U6G4P1_9EIME</name>
<gene>
    <name evidence="1" type="ORF">EPH_0073620</name>
</gene>
<accession>U6G4P1</accession>
<sequence length="242" mass="27237">MAYADDLKTVASTRAGISTLHQVVVDFLQWTGLEANLSKCATLGWKRGENRQQPDPVQLNLHNEVLPVVKLGEAYKYLGVKDALESSVHQNQILRVMSKAKKDITKLVSSDSVIRAVAEGQLLEVIKKAFIYTRESDKSDREAILAYLNIKKAFIYTRESDKSDREAILAYLNKRDLGCLKRRGKRVDVRSLWSELPGSLSMSKTRIETGSNESYVVQYQTADSNAFLRGPTRLKPDEVIFA</sequence>